<accession>N1QF29</accession>
<dbReference type="GeneID" id="27907725"/>
<evidence type="ECO:0000313" key="5">
    <source>
        <dbReference type="EMBL" id="EMF09677.1"/>
    </source>
</evidence>
<evidence type="ECO:0000256" key="2">
    <source>
        <dbReference type="ARBA" id="ARBA00022694"/>
    </source>
</evidence>
<organism evidence="5 6">
    <name type="scientific">Sphaerulina musiva (strain SO2202)</name>
    <name type="common">Poplar stem canker fungus</name>
    <name type="synonym">Septoria musiva</name>
    <dbReference type="NCBI Taxonomy" id="692275"/>
    <lineage>
        <taxon>Eukaryota</taxon>
        <taxon>Fungi</taxon>
        <taxon>Dikarya</taxon>
        <taxon>Ascomycota</taxon>
        <taxon>Pezizomycotina</taxon>
        <taxon>Dothideomycetes</taxon>
        <taxon>Dothideomycetidae</taxon>
        <taxon>Mycosphaerellales</taxon>
        <taxon>Mycosphaerellaceae</taxon>
        <taxon>Sphaerulina</taxon>
    </lineage>
</organism>
<keyword evidence="2" id="KW-0819">tRNA processing</keyword>
<dbReference type="PANTHER" id="PTHR21027:SF1">
    <property type="entry name" value="TRNA-SPLICING ENDONUCLEASE SUBUNIT SEN54"/>
    <property type="match status" value="1"/>
</dbReference>
<feature type="compositionally biased region" description="Acidic residues" evidence="3">
    <location>
        <begin position="156"/>
        <end position="170"/>
    </location>
</feature>
<evidence type="ECO:0000256" key="1">
    <source>
        <dbReference type="ARBA" id="ARBA00005736"/>
    </source>
</evidence>
<dbReference type="AlphaFoldDB" id="N1QF29"/>
<dbReference type="PANTHER" id="PTHR21027">
    <property type="entry name" value="TRNA-SPLICING ENDONUCLEASE SUBUNIT SEN54"/>
    <property type="match status" value="1"/>
</dbReference>
<feature type="domain" description="tRNA-splicing endonuclease subunit Sen54 N-terminal" evidence="4">
    <location>
        <begin position="70"/>
        <end position="150"/>
    </location>
</feature>
<gene>
    <name evidence="5" type="ORF">SEPMUDRAFT_92586</name>
</gene>
<sequence length="453" mass="50528">MADADEDIIPRDGQPGGEEVDLSDEPQDFRFLTSISKSDAVIPKRGEKDFEPHATALQSNTLAASRQAMHNVLSFERVHQPKGHTIGIYHPETNMCYAMNPKGPLFIRMGRVLPANESPFGDDELRGIRTWLYPEEALYLLERGTMDVRWPRTVQEDGDDGDDDDDDEEGESKLGLPMSLQAGYAMFLGDEESHPHEAATLTFERFSVYSGLKRAGYTVLRAPSWDSTGPALTPDCFPPLQPQNRTWQTGLTSIISSLKCFFIANPQKLERQQHARQVTGPIIPNDLYRNYQDIYHRLALVNFHDPTLAKPPSSTTAEAEEKTPRTEPPFRITYHVWKPGSAHFKKSAPVDPDFRIAVINARESNMPTLDQLGALLETTPYDPPKAEAHMHVKLKHGYKNVILAIVDQGVPSYLRIADAAFGREKVYERGTGGRGGKRGGRGGARGRGRGRGR</sequence>
<evidence type="ECO:0000256" key="3">
    <source>
        <dbReference type="SAM" id="MobiDB-lite"/>
    </source>
</evidence>
<proteinExistence type="inferred from homology"/>
<dbReference type="GO" id="GO:0000214">
    <property type="term" value="C:tRNA-intron endonuclease complex"/>
    <property type="evidence" value="ECO:0007669"/>
    <property type="project" value="TreeGrafter"/>
</dbReference>
<feature type="region of interest" description="Disordered" evidence="3">
    <location>
        <begin position="1"/>
        <end position="26"/>
    </location>
</feature>
<comment type="similarity">
    <text evidence="1">Belongs to the SEN54 family.</text>
</comment>
<evidence type="ECO:0000259" key="4">
    <source>
        <dbReference type="Pfam" id="PF12928"/>
    </source>
</evidence>
<dbReference type="Proteomes" id="UP000016931">
    <property type="component" value="Unassembled WGS sequence"/>
</dbReference>
<dbReference type="HOGENOM" id="CLU_028449_2_0_1"/>
<dbReference type="RefSeq" id="XP_016757798.1">
    <property type="nucleotide sequence ID" value="XM_016910588.1"/>
</dbReference>
<name>N1QF29_SPHMS</name>
<dbReference type="OrthoDB" id="408683at2759"/>
<keyword evidence="6" id="KW-1185">Reference proteome</keyword>
<dbReference type="eggNOG" id="KOG4772">
    <property type="taxonomic scope" value="Eukaryota"/>
</dbReference>
<feature type="region of interest" description="Disordered" evidence="3">
    <location>
        <begin position="151"/>
        <end position="175"/>
    </location>
</feature>
<dbReference type="Pfam" id="PF12928">
    <property type="entry name" value="tRNA_int_end_N2"/>
    <property type="match status" value="1"/>
</dbReference>
<feature type="compositionally biased region" description="Basic residues" evidence="3">
    <location>
        <begin position="435"/>
        <end position="453"/>
    </location>
</feature>
<dbReference type="GO" id="GO:0000379">
    <property type="term" value="P:tRNA-type intron splice site recognition and cleavage"/>
    <property type="evidence" value="ECO:0007669"/>
    <property type="project" value="TreeGrafter"/>
</dbReference>
<dbReference type="InterPro" id="IPR024336">
    <property type="entry name" value="tRNA_splic_suSen54_N"/>
</dbReference>
<dbReference type="OMA" id="MYMRLRH"/>
<reference evidence="5 6" key="1">
    <citation type="journal article" date="2012" name="PLoS Pathog.">
        <title>Diverse lifestyles and strategies of plant pathogenesis encoded in the genomes of eighteen Dothideomycetes fungi.</title>
        <authorList>
            <person name="Ohm R.A."/>
            <person name="Feau N."/>
            <person name="Henrissat B."/>
            <person name="Schoch C.L."/>
            <person name="Horwitz B.A."/>
            <person name="Barry K.W."/>
            <person name="Condon B.J."/>
            <person name="Copeland A.C."/>
            <person name="Dhillon B."/>
            <person name="Glaser F."/>
            <person name="Hesse C.N."/>
            <person name="Kosti I."/>
            <person name="LaButti K."/>
            <person name="Lindquist E.A."/>
            <person name="Lucas S."/>
            <person name="Salamov A.A."/>
            <person name="Bradshaw R.E."/>
            <person name="Ciuffetti L."/>
            <person name="Hamelin R.C."/>
            <person name="Kema G.H.J."/>
            <person name="Lawrence C."/>
            <person name="Scott J.A."/>
            <person name="Spatafora J.W."/>
            <person name="Turgeon B.G."/>
            <person name="de Wit P.J.G.M."/>
            <person name="Zhong S."/>
            <person name="Goodwin S.B."/>
            <person name="Grigoriev I.V."/>
        </authorList>
    </citation>
    <scope>NUCLEOTIDE SEQUENCE [LARGE SCALE GENOMIC DNA]</scope>
    <source>
        <strain evidence="5 6">SO2202</strain>
    </source>
</reference>
<evidence type="ECO:0000313" key="6">
    <source>
        <dbReference type="Proteomes" id="UP000016931"/>
    </source>
</evidence>
<feature type="region of interest" description="Disordered" evidence="3">
    <location>
        <begin position="428"/>
        <end position="453"/>
    </location>
</feature>
<dbReference type="STRING" id="692275.N1QF29"/>
<protein>
    <recommendedName>
        <fullName evidence="4">tRNA-splicing endonuclease subunit Sen54 N-terminal domain-containing protein</fullName>
    </recommendedName>
</protein>
<dbReference type="InterPro" id="IPR024337">
    <property type="entry name" value="tRNA_splic_suSen54"/>
</dbReference>
<dbReference type="EMBL" id="KB456269">
    <property type="protein sequence ID" value="EMF09677.1"/>
    <property type="molecule type" value="Genomic_DNA"/>
</dbReference>